<dbReference type="PANTHER" id="PTHR43157">
    <property type="entry name" value="PHOSPHATIDYLINOSITOL-GLYCAN BIOSYNTHESIS CLASS F PROTEIN-RELATED"/>
    <property type="match status" value="1"/>
</dbReference>
<dbReference type="NCBIfam" id="NF004846">
    <property type="entry name" value="PRK06197.1"/>
    <property type="match status" value="1"/>
</dbReference>
<keyword evidence="1" id="KW-0560">Oxidoreductase</keyword>
<accession>A0A9X2RU73</accession>
<dbReference type="Pfam" id="PF00106">
    <property type="entry name" value="adh_short"/>
    <property type="match status" value="1"/>
</dbReference>
<gene>
    <name evidence="2" type="ORF">NQU54_06910</name>
</gene>
<reference evidence="2" key="1">
    <citation type="submission" date="2022-06" db="EMBL/GenBank/DDBJ databases">
        <title>WGS of actinobacteria.</title>
        <authorList>
            <person name="Thawai C."/>
        </authorList>
    </citation>
    <scope>NUCLEOTIDE SEQUENCE</scope>
    <source>
        <strain evidence="2">DSM 42010</strain>
    </source>
</reference>
<organism evidence="2 3">
    <name type="scientific">Streptomyces malaysiensis subsp. samsunensis</name>
    <dbReference type="NCBI Taxonomy" id="459658"/>
    <lineage>
        <taxon>Bacteria</taxon>
        <taxon>Bacillati</taxon>
        <taxon>Actinomycetota</taxon>
        <taxon>Actinomycetes</taxon>
        <taxon>Kitasatosporales</taxon>
        <taxon>Streptomycetaceae</taxon>
        <taxon>Streptomyces</taxon>
        <taxon>Streptomyces violaceusniger group</taxon>
    </lineage>
</organism>
<evidence type="ECO:0000313" key="2">
    <source>
        <dbReference type="EMBL" id="MCQ8828810.1"/>
    </source>
</evidence>
<dbReference type="AlphaFoldDB" id="A0A9X2RU73"/>
<dbReference type="PANTHER" id="PTHR43157:SF31">
    <property type="entry name" value="PHOSPHATIDYLINOSITOL-GLYCAN BIOSYNTHESIS CLASS F PROTEIN"/>
    <property type="match status" value="1"/>
</dbReference>
<protein>
    <submittedName>
        <fullName evidence="2">Oxidoreductase</fullName>
    </submittedName>
</protein>
<dbReference type="InterPro" id="IPR036291">
    <property type="entry name" value="NAD(P)-bd_dom_sf"/>
</dbReference>
<evidence type="ECO:0000256" key="1">
    <source>
        <dbReference type="ARBA" id="ARBA00023002"/>
    </source>
</evidence>
<sequence length="308" mass="33316">MSSWTLHDVPDQRGRSVIITGGNTGLGFQAASMFADRGADVLIACRDAARAAAAVDRIRARGPRGTVRAGSLDLADLDSVRAFAHEVLAGQERLDALVNNAAVMWTPLTRTKQGFESQFGTNHLGHFALTGHLLPLLLRTPGARVTTVTSLAQTQGRIDFEDLNWRTRPYSTGAAYGQSKLANMLFVLELDRRLRAAALDLTVTASHPGWTSTELTRHSPAFLQRVSRWIGMRPDKGALTTMRAATDPGAPGGSYWGPRRLFETKGHPGPARIIRRAQDTAVAARLWEESTRLTGVGFPLAARTGQTG</sequence>
<dbReference type="InterPro" id="IPR002347">
    <property type="entry name" value="SDR_fam"/>
</dbReference>
<name>A0A9X2RU73_STRMQ</name>
<dbReference type="PRINTS" id="PR00081">
    <property type="entry name" value="GDHRDH"/>
</dbReference>
<dbReference type="SUPFAM" id="SSF51735">
    <property type="entry name" value="NAD(P)-binding Rossmann-fold domains"/>
    <property type="match status" value="1"/>
</dbReference>
<evidence type="ECO:0000313" key="3">
    <source>
        <dbReference type="Proteomes" id="UP001142400"/>
    </source>
</evidence>
<keyword evidence="3" id="KW-1185">Reference proteome</keyword>
<dbReference type="Proteomes" id="UP001142400">
    <property type="component" value="Unassembled WGS sequence"/>
</dbReference>
<dbReference type="EMBL" id="JANIIC010000005">
    <property type="protein sequence ID" value="MCQ8828810.1"/>
    <property type="molecule type" value="Genomic_DNA"/>
</dbReference>
<dbReference type="GO" id="GO:0016491">
    <property type="term" value="F:oxidoreductase activity"/>
    <property type="evidence" value="ECO:0007669"/>
    <property type="project" value="UniProtKB-KW"/>
</dbReference>
<proteinExistence type="predicted"/>
<dbReference type="Gene3D" id="3.40.50.720">
    <property type="entry name" value="NAD(P)-binding Rossmann-like Domain"/>
    <property type="match status" value="1"/>
</dbReference>
<comment type="caution">
    <text evidence="2">The sequence shown here is derived from an EMBL/GenBank/DDBJ whole genome shotgun (WGS) entry which is preliminary data.</text>
</comment>